<keyword evidence="2" id="KW-1185">Reference proteome</keyword>
<gene>
    <name evidence="1" type="ORF">FHR34_008187</name>
</gene>
<protein>
    <submittedName>
        <fullName evidence="1">Uncharacterized protein</fullName>
    </submittedName>
</protein>
<dbReference type="EMBL" id="JACHJV010000004">
    <property type="protein sequence ID" value="MBB4929088.1"/>
    <property type="molecule type" value="Genomic_DNA"/>
</dbReference>
<accession>A0A7W7RBU0</accession>
<proteinExistence type="predicted"/>
<dbReference type="Proteomes" id="UP000540506">
    <property type="component" value="Unassembled WGS sequence"/>
</dbReference>
<dbReference type="AlphaFoldDB" id="A0A7W7RBU0"/>
<sequence length="92" mass="10307">MTAQPVHSAPPMGTPREIRAALAGLATLNIPTELDTFEEEFADTPANEVEELFERYRGYVRRNTSPEAVRALTMSTAESEAIIRRKMIEVSR</sequence>
<evidence type="ECO:0000313" key="2">
    <source>
        <dbReference type="Proteomes" id="UP000540506"/>
    </source>
</evidence>
<dbReference type="RefSeq" id="WP_184947088.1">
    <property type="nucleotide sequence ID" value="NZ_JACHJV010000004.1"/>
</dbReference>
<evidence type="ECO:0000313" key="1">
    <source>
        <dbReference type="EMBL" id="MBB4929088.1"/>
    </source>
</evidence>
<comment type="caution">
    <text evidence="1">The sequence shown here is derived from an EMBL/GenBank/DDBJ whole genome shotgun (WGS) entry which is preliminary data.</text>
</comment>
<reference evidence="1 2" key="1">
    <citation type="submission" date="2020-08" db="EMBL/GenBank/DDBJ databases">
        <title>Sequencing the genomes of 1000 actinobacteria strains.</title>
        <authorList>
            <person name="Klenk H.-P."/>
        </authorList>
    </citation>
    <scope>NUCLEOTIDE SEQUENCE [LARGE SCALE GENOMIC DNA]</scope>
    <source>
        <strain evidence="1 2">DSM 41654</strain>
    </source>
</reference>
<organism evidence="1 2">
    <name type="scientific">Kitasatospora kifunensis</name>
    <name type="common">Streptomyces kifunensis</name>
    <dbReference type="NCBI Taxonomy" id="58351"/>
    <lineage>
        <taxon>Bacteria</taxon>
        <taxon>Bacillati</taxon>
        <taxon>Actinomycetota</taxon>
        <taxon>Actinomycetes</taxon>
        <taxon>Kitasatosporales</taxon>
        <taxon>Streptomycetaceae</taxon>
        <taxon>Kitasatospora</taxon>
    </lineage>
</organism>
<name>A0A7W7RBU0_KITKI</name>